<dbReference type="GO" id="GO:0003730">
    <property type="term" value="F:mRNA 3'-UTR binding"/>
    <property type="evidence" value="ECO:0007669"/>
    <property type="project" value="InterPro"/>
</dbReference>
<accession>A0A0N5ADY9</accession>
<dbReference type="GO" id="GO:0043022">
    <property type="term" value="F:ribosome binding"/>
    <property type="evidence" value="ECO:0007669"/>
    <property type="project" value="TreeGrafter"/>
</dbReference>
<dbReference type="SMART" id="SM00360">
    <property type="entry name" value="RRM"/>
    <property type="match status" value="2"/>
</dbReference>
<evidence type="ECO:0000313" key="5">
    <source>
        <dbReference type="WBParaSite" id="SMUV_0000242001-mRNA-1"/>
    </source>
</evidence>
<evidence type="ECO:0000256" key="2">
    <source>
        <dbReference type="PROSITE-ProRule" id="PRU00176"/>
    </source>
</evidence>
<dbReference type="GO" id="GO:0005634">
    <property type="term" value="C:nucleus"/>
    <property type="evidence" value="ECO:0007669"/>
    <property type="project" value="TreeGrafter"/>
</dbReference>
<sequence length="391" mass="44032">MGEFQKAPEGYEAVNEGPDAFGIVYRSCVPGKPAIWCGELPLHNYVNPVFSRKVFVGGIPWDANESDLVTAFNKFGTCRVEWPIKEMRATHLQVCGTRRPKAFGYVYIVYNDGSSIRKLLQECKQELGSAGEWYFKISTRRTHSATEVRQVQVIPWVVSDISCIPSTVGPSDPKKTVFVGGVHGMVTSQMLYSIMNEIFGSVALVELDSDKYQYPLGSGRVTFLSSSSFYRAVEDGFFEIRTSKFSKRVQVDPYIQLSKCSQCGVAVGPYFCRERICFNYYCAHCWQIRHSIKGPYNNHRPLERHSRRLLCTTSDSNNNSNNNHLIGAWNNSQSLVPLSYVGAENVGSVFNDNLGFLSRTMERNVFISADVSLLKPGFIANTYYFIFFAIA</sequence>
<reference evidence="5" key="1">
    <citation type="submission" date="2017-02" db="UniProtKB">
        <authorList>
            <consortium name="WormBaseParasite"/>
        </authorList>
    </citation>
    <scope>IDENTIFICATION</scope>
</reference>
<dbReference type="InterPro" id="IPR038446">
    <property type="entry name" value="CEBP_ZZ_sf"/>
</dbReference>
<evidence type="ECO:0000256" key="1">
    <source>
        <dbReference type="ARBA" id="ARBA00022884"/>
    </source>
</evidence>
<dbReference type="GO" id="GO:0000900">
    <property type="term" value="F:mRNA regulatory element binding translation repressor activity"/>
    <property type="evidence" value="ECO:0007669"/>
    <property type="project" value="TreeGrafter"/>
</dbReference>
<name>A0A0N5ADY9_9BILA</name>
<dbReference type="Proteomes" id="UP000046393">
    <property type="component" value="Unplaced"/>
</dbReference>
<keyword evidence="4" id="KW-1185">Reference proteome</keyword>
<dbReference type="STRING" id="451379.A0A0N5ADY9"/>
<dbReference type="PANTHER" id="PTHR12566:SF9">
    <property type="entry name" value="CYTOPLASMIC POLYADENYLATION ELEMENT-BINDING PROTEIN 1"/>
    <property type="match status" value="1"/>
</dbReference>
<organism evidence="4 5">
    <name type="scientific">Syphacia muris</name>
    <dbReference type="NCBI Taxonomy" id="451379"/>
    <lineage>
        <taxon>Eukaryota</taxon>
        <taxon>Metazoa</taxon>
        <taxon>Ecdysozoa</taxon>
        <taxon>Nematoda</taxon>
        <taxon>Chromadorea</taxon>
        <taxon>Rhabditida</taxon>
        <taxon>Spirurina</taxon>
        <taxon>Oxyuridomorpha</taxon>
        <taxon>Oxyuroidea</taxon>
        <taxon>Oxyuridae</taxon>
        <taxon>Syphacia</taxon>
    </lineage>
</organism>
<proteinExistence type="predicted"/>
<dbReference type="InterPro" id="IPR032296">
    <property type="entry name" value="CEBP_ZZ"/>
</dbReference>
<dbReference type="PROSITE" id="PS50102">
    <property type="entry name" value="RRM"/>
    <property type="match status" value="1"/>
</dbReference>
<dbReference type="AlphaFoldDB" id="A0A0N5ADY9"/>
<evidence type="ECO:0000313" key="4">
    <source>
        <dbReference type="Proteomes" id="UP000046393"/>
    </source>
</evidence>
<feature type="domain" description="RRM" evidence="3">
    <location>
        <begin position="175"/>
        <end position="256"/>
    </location>
</feature>
<dbReference type="Gene3D" id="4.10.640.40">
    <property type="entry name" value="Cytoplasmic polyadenylation element-binding protein, ZZ domain"/>
    <property type="match status" value="1"/>
</dbReference>
<evidence type="ECO:0000259" key="3">
    <source>
        <dbReference type="PROSITE" id="PS50102"/>
    </source>
</evidence>
<dbReference type="PANTHER" id="PTHR12566">
    <property type="entry name" value="CYTOPLASMIC POLYADENYLATION ELEMENT BINDING PROTEIN CPEB"/>
    <property type="match status" value="1"/>
</dbReference>
<dbReference type="InterPro" id="IPR000504">
    <property type="entry name" value="RRM_dom"/>
</dbReference>
<dbReference type="InterPro" id="IPR034819">
    <property type="entry name" value="CPEB"/>
</dbReference>
<dbReference type="WBParaSite" id="SMUV_0000242001-mRNA-1">
    <property type="protein sequence ID" value="SMUV_0000242001-mRNA-1"/>
    <property type="gene ID" value="SMUV_0000242001"/>
</dbReference>
<keyword evidence="1 2" id="KW-0694">RNA-binding</keyword>
<dbReference type="InterPro" id="IPR035979">
    <property type="entry name" value="RBD_domain_sf"/>
</dbReference>
<dbReference type="GO" id="GO:0045202">
    <property type="term" value="C:synapse"/>
    <property type="evidence" value="ECO:0007669"/>
    <property type="project" value="TreeGrafter"/>
</dbReference>
<dbReference type="Pfam" id="PF16366">
    <property type="entry name" value="CEBP_ZZ"/>
    <property type="match status" value="1"/>
</dbReference>
<dbReference type="InterPro" id="IPR012677">
    <property type="entry name" value="Nucleotide-bd_a/b_plait_sf"/>
</dbReference>
<dbReference type="CDD" id="cd19757">
    <property type="entry name" value="Bbox1"/>
    <property type="match status" value="1"/>
</dbReference>
<dbReference type="Gene3D" id="3.30.70.330">
    <property type="match status" value="2"/>
</dbReference>
<dbReference type="GO" id="GO:0043005">
    <property type="term" value="C:neuron projection"/>
    <property type="evidence" value="ECO:0007669"/>
    <property type="project" value="TreeGrafter"/>
</dbReference>
<dbReference type="GO" id="GO:0005737">
    <property type="term" value="C:cytoplasm"/>
    <property type="evidence" value="ECO:0007669"/>
    <property type="project" value="TreeGrafter"/>
</dbReference>
<protein>
    <submittedName>
        <fullName evidence="5">RRM domain-containing protein</fullName>
    </submittedName>
</protein>
<dbReference type="Pfam" id="PF16367">
    <property type="entry name" value="RRM_7"/>
    <property type="match status" value="1"/>
</dbReference>
<dbReference type="GO" id="GO:0008135">
    <property type="term" value="F:translation factor activity, RNA binding"/>
    <property type="evidence" value="ECO:0007669"/>
    <property type="project" value="TreeGrafter"/>
</dbReference>
<dbReference type="GO" id="GO:2000766">
    <property type="term" value="P:negative regulation of cytoplasmic translation"/>
    <property type="evidence" value="ECO:0007669"/>
    <property type="project" value="TreeGrafter"/>
</dbReference>
<dbReference type="SUPFAM" id="SSF54928">
    <property type="entry name" value="RNA-binding domain, RBD"/>
    <property type="match status" value="1"/>
</dbReference>